<dbReference type="InterPro" id="IPR029071">
    <property type="entry name" value="Ubiquitin-like_domsf"/>
</dbReference>
<dbReference type="Proteomes" id="UP000037460">
    <property type="component" value="Unassembled WGS sequence"/>
</dbReference>
<protein>
    <submittedName>
        <fullName evidence="1">Ubiquitin-fold modifier 1</fullName>
    </submittedName>
</protein>
<proteinExistence type="predicted"/>
<gene>
    <name evidence="1" type="ORF">Ctob_008560</name>
</gene>
<sequence length="130" mass="14447">MASVLFSAEDGGIFTSSTELDEREVFAAFRQSFVKSTELTSASKMLFKITVDEGTKTKSVCWLGVPHVTTFAVVLDLLNKKFSGNGAFLLKGGYGIRPQQSAGQIFMKYGYEIEFHPKVDLTRIAWHQRG</sequence>
<accession>A0A0M0JAS0</accession>
<dbReference type="Gene3D" id="3.10.20.90">
    <property type="entry name" value="Phosphatidylinositol 3-kinase Catalytic Subunit, Chain A, domain 1"/>
    <property type="match status" value="1"/>
</dbReference>
<dbReference type="AlphaFoldDB" id="A0A0M0JAS0"/>
<dbReference type="EMBL" id="JWZX01003169">
    <property type="protein sequence ID" value="KOO23666.1"/>
    <property type="molecule type" value="Genomic_DNA"/>
</dbReference>
<reference evidence="2" key="1">
    <citation type="journal article" date="2015" name="PLoS Genet.">
        <title>Genome Sequence and Transcriptome Analyses of Chrysochromulina tobin: Metabolic Tools for Enhanced Algal Fitness in the Prominent Order Prymnesiales (Haptophyceae).</title>
        <authorList>
            <person name="Hovde B.T."/>
            <person name="Deodato C.R."/>
            <person name="Hunsperger H.M."/>
            <person name="Ryken S.A."/>
            <person name="Yost W."/>
            <person name="Jha R.K."/>
            <person name="Patterson J."/>
            <person name="Monnat R.J. Jr."/>
            <person name="Barlow S.B."/>
            <person name="Starkenburg S.R."/>
            <person name="Cattolico R.A."/>
        </authorList>
    </citation>
    <scope>NUCLEOTIDE SEQUENCE</scope>
    <source>
        <strain evidence="2">CCMP291</strain>
    </source>
</reference>
<evidence type="ECO:0000313" key="1">
    <source>
        <dbReference type="EMBL" id="KOO23666.1"/>
    </source>
</evidence>
<dbReference type="SUPFAM" id="SSF54236">
    <property type="entry name" value="Ubiquitin-like"/>
    <property type="match status" value="1"/>
</dbReference>
<comment type="caution">
    <text evidence="1">The sequence shown here is derived from an EMBL/GenBank/DDBJ whole genome shotgun (WGS) entry which is preliminary data.</text>
</comment>
<organism evidence="1 2">
    <name type="scientific">Chrysochromulina tobinii</name>
    <dbReference type="NCBI Taxonomy" id="1460289"/>
    <lineage>
        <taxon>Eukaryota</taxon>
        <taxon>Haptista</taxon>
        <taxon>Haptophyta</taxon>
        <taxon>Prymnesiophyceae</taxon>
        <taxon>Prymnesiales</taxon>
        <taxon>Chrysochromulinaceae</taxon>
        <taxon>Chrysochromulina</taxon>
    </lineage>
</organism>
<keyword evidence="2" id="KW-1185">Reference proteome</keyword>
<evidence type="ECO:0000313" key="2">
    <source>
        <dbReference type="Proteomes" id="UP000037460"/>
    </source>
</evidence>
<name>A0A0M0JAS0_9EUKA</name>